<keyword evidence="1" id="KW-0812">Transmembrane</keyword>
<evidence type="ECO:0000256" key="1">
    <source>
        <dbReference type="SAM" id="Phobius"/>
    </source>
</evidence>
<comment type="caution">
    <text evidence="2">The sequence shown here is derived from an EMBL/GenBank/DDBJ whole genome shotgun (WGS) entry which is preliminary data.</text>
</comment>
<feature type="transmembrane region" description="Helical" evidence="1">
    <location>
        <begin position="80"/>
        <end position="99"/>
    </location>
</feature>
<organism evidence="2 3">
    <name type="scientific">Frigidibacter albus</name>
    <dbReference type="NCBI Taxonomy" id="1465486"/>
    <lineage>
        <taxon>Bacteria</taxon>
        <taxon>Pseudomonadati</taxon>
        <taxon>Pseudomonadota</taxon>
        <taxon>Alphaproteobacteria</taxon>
        <taxon>Rhodobacterales</taxon>
        <taxon>Paracoccaceae</taxon>
        <taxon>Frigidibacter</taxon>
    </lineage>
</organism>
<dbReference type="Pfam" id="PF10003">
    <property type="entry name" value="DUF2244"/>
    <property type="match status" value="1"/>
</dbReference>
<reference evidence="2 3" key="1">
    <citation type="submission" date="2020-01" db="EMBL/GenBank/DDBJ databases">
        <title>Frigidibacter albus SP32T (=CGMCC 1.13995T).</title>
        <authorList>
            <person name="Liao X."/>
        </authorList>
    </citation>
    <scope>NUCLEOTIDE SEQUENCE [LARGE SCALE GENOMIC DNA]</scope>
    <source>
        <strain evidence="2 3">SP32</strain>
    </source>
</reference>
<gene>
    <name evidence="2" type="ORF">GS660_13150</name>
</gene>
<dbReference type="EMBL" id="WWNR01000008">
    <property type="protein sequence ID" value="MZQ90034.1"/>
    <property type="molecule type" value="Genomic_DNA"/>
</dbReference>
<protein>
    <submittedName>
        <fullName evidence="2">DUF2244 domain-containing protein</fullName>
    </submittedName>
</protein>
<evidence type="ECO:0000313" key="3">
    <source>
        <dbReference type="Proteomes" id="UP000477083"/>
    </source>
</evidence>
<dbReference type="OrthoDB" id="9808190at2"/>
<keyword evidence="3" id="KW-1185">Reference proteome</keyword>
<dbReference type="Proteomes" id="UP000477083">
    <property type="component" value="Unassembled WGS sequence"/>
</dbReference>
<feature type="transmembrane region" description="Helical" evidence="1">
    <location>
        <begin position="56"/>
        <end position="74"/>
    </location>
</feature>
<dbReference type="AlphaFoldDB" id="A0A6L8VIW0"/>
<keyword evidence="1" id="KW-0472">Membrane</keyword>
<proteinExistence type="predicted"/>
<name>A0A6L8VIW0_9RHOB</name>
<accession>A0A6L8VIW0</accession>
<keyword evidence="1" id="KW-1133">Transmembrane helix</keyword>
<sequence length="190" mass="21020">MPHEWVTRPKRAPEQSGAFPMAQSPEAIAAGLIGEASGAPLAELHLWPYRSLPRRGFVIFIAATAALLLLPLLAVLGSPALWGILPFLIIAVGGVWLALQRSYRDGEVLEVLRLFPARIDLCRQDRRGTQKEWQANPYWVSLHLHPRGGPVPDYLTLKGNGREVELGAFLAQEERVALHGELREMLAGLR</sequence>
<dbReference type="RefSeq" id="WP_161347236.1">
    <property type="nucleotide sequence ID" value="NZ_BMGW01000008.1"/>
</dbReference>
<evidence type="ECO:0000313" key="2">
    <source>
        <dbReference type="EMBL" id="MZQ90034.1"/>
    </source>
</evidence>
<dbReference type="InterPro" id="IPR019253">
    <property type="entry name" value="DUF2244_TM"/>
</dbReference>